<evidence type="ECO:0000259" key="2">
    <source>
        <dbReference type="SMART" id="SM00233"/>
    </source>
</evidence>
<dbReference type="Pfam" id="PF00169">
    <property type="entry name" value="PH"/>
    <property type="match status" value="1"/>
</dbReference>
<proteinExistence type="predicted"/>
<protein>
    <recommendedName>
        <fullName evidence="2">PH domain-containing protein</fullName>
    </recommendedName>
</protein>
<feature type="compositionally biased region" description="Low complexity" evidence="1">
    <location>
        <begin position="428"/>
        <end position="439"/>
    </location>
</feature>
<dbReference type="EMBL" id="BFEA01000761">
    <property type="protein sequence ID" value="GBG89775.1"/>
    <property type="molecule type" value="Genomic_DNA"/>
</dbReference>
<feature type="compositionally biased region" description="Low complexity" evidence="1">
    <location>
        <begin position="378"/>
        <end position="389"/>
    </location>
</feature>
<feature type="compositionally biased region" description="Basic and acidic residues" evidence="1">
    <location>
        <begin position="286"/>
        <end position="302"/>
    </location>
</feature>
<dbReference type="Proteomes" id="UP000265515">
    <property type="component" value="Unassembled WGS sequence"/>
</dbReference>
<dbReference type="OrthoDB" id="8434295at2759"/>
<organism evidence="3 4">
    <name type="scientific">Chara braunii</name>
    <name type="common">Braun's stonewort</name>
    <dbReference type="NCBI Taxonomy" id="69332"/>
    <lineage>
        <taxon>Eukaryota</taxon>
        <taxon>Viridiplantae</taxon>
        <taxon>Streptophyta</taxon>
        <taxon>Charophyceae</taxon>
        <taxon>Charales</taxon>
        <taxon>Characeae</taxon>
        <taxon>Chara</taxon>
    </lineage>
</organism>
<accession>A0A388M5I8</accession>
<dbReference type="InterPro" id="IPR011993">
    <property type="entry name" value="PH-like_dom_sf"/>
</dbReference>
<dbReference type="SUPFAM" id="SSF50729">
    <property type="entry name" value="PH domain-like"/>
    <property type="match status" value="1"/>
</dbReference>
<keyword evidence="4" id="KW-1185">Reference proteome</keyword>
<sequence>MRPRGHISSIRQVQRPDLLRFAAFFSTAAIHAATEFWFAQTSERARVLAEVSTFLWLSPPGVSHVTAIVAFIGDLTALHPTAHPSDKDEEDEVPDDDVELLIVQAWRTDTEGELLGILFGKVRDGHLEPITSEVLVFLAQLVHDLPLEILSCCNERSTPTALPRTLAPQLLWSTCTKLDSDNIYLPSTGDYLVIDVTDITLWDPVIRRVEVGTGEEEEEREEEEEEREGTNEEEEDSEAGSNDPDNRESEETGSEGSGSEESGGSDEQSEEEDEAVAQRRRKKVEGKHPVQESDKPGERLLQDDPALNPELPQEESGGDGVATARDTSTQFSDIPLATETEIAVAPLVTERRWSSLSRNNSKDNDGAAAGAGAGAGAGASTAPSASGYGHLNERRRSSFRASSPRVEGVATSTSSRGGSSGQIEAWSDRASGSTSARGSIRGGSIDISSVCLRSEESQKLWKQGWLMQEGRGSRGWERRFFVLQGPLLCCYSSDNLRHFKGSVKMDPESTVRIVTRADGEDIYLQCVPDKDTRLSILPVAPSEDPQPFVVHTKVHMLKFCTLGMEDALEWKKGACRIVCHVDFGVSAIVPDHCPR</sequence>
<gene>
    <name evidence="3" type="ORF">CBR_g49628</name>
</gene>
<dbReference type="Gramene" id="GBG89775">
    <property type="protein sequence ID" value="GBG89775"/>
    <property type="gene ID" value="CBR_g49628"/>
</dbReference>
<name>A0A388M5I8_CHABU</name>
<dbReference type="Gene3D" id="2.30.29.30">
    <property type="entry name" value="Pleckstrin-homology domain (PH domain)/Phosphotyrosine-binding domain (PTB)"/>
    <property type="match status" value="1"/>
</dbReference>
<evidence type="ECO:0000313" key="4">
    <source>
        <dbReference type="Proteomes" id="UP000265515"/>
    </source>
</evidence>
<evidence type="ECO:0000256" key="1">
    <source>
        <dbReference type="SAM" id="MobiDB-lite"/>
    </source>
</evidence>
<dbReference type="InterPro" id="IPR001849">
    <property type="entry name" value="PH_domain"/>
</dbReference>
<reference evidence="3 4" key="1">
    <citation type="journal article" date="2018" name="Cell">
        <title>The Chara Genome: Secondary Complexity and Implications for Plant Terrestrialization.</title>
        <authorList>
            <person name="Nishiyama T."/>
            <person name="Sakayama H."/>
            <person name="Vries J.D."/>
            <person name="Buschmann H."/>
            <person name="Saint-Marcoux D."/>
            <person name="Ullrich K.K."/>
            <person name="Haas F.B."/>
            <person name="Vanderstraeten L."/>
            <person name="Becker D."/>
            <person name="Lang D."/>
            <person name="Vosolsobe S."/>
            <person name="Rombauts S."/>
            <person name="Wilhelmsson P.K.I."/>
            <person name="Janitza P."/>
            <person name="Kern R."/>
            <person name="Heyl A."/>
            <person name="Rumpler F."/>
            <person name="Villalobos L.I.A.C."/>
            <person name="Clay J.M."/>
            <person name="Skokan R."/>
            <person name="Toyoda A."/>
            <person name="Suzuki Y."/>
            <person name="Kagoshima H."/>
            <person name="Schijlen E."/>
            <person name="Tajeshwar N."/>
            <person name="Catarino B."/>
            <person name="Hetherington A.J."/>
            <person name="Saltykova A."/>
            <person name="Bonnot C."/>
            <person name="Breuninger H."/>
            <person name="Symeonidi A."/>
            <person name="Radhakrishnan G.V."/>
            <person name="Van Nieuwerburgh F."/>
            <person name="Deforce D."/>
            <person name="Chang C."/>
            <person name="Karol K.G."/>
            <person name="Hedrich R."/>
            <person name="Ulvskov P."/>
            <person name="Glockner G."/>
            <person name="Delwiche C.F."/>
            <person name="Petrasek J."/>
            <person name="Van de Peer Y."/>
            <person name="Friml J."/>
            <person name="Beilby M."/>
            <person name="Dolan L."/>
            <person name="Kohara Y."/>
            <person name="Sugano S."/>
            <person name="Fujiyama A."/>
            <person name="Delaux P.-M."/>
            <person name="Quint M."/>
            <person name="TheiBen G."/>
            <person name="Hagemann M."/>
            <person name="Harholt J."/>
            <person name="Dunand C."/>
            <person name="Zachgo S."/>
            <person name="Langdale J."/>
            <person name="Maumus F."/>
            <person name="Straeten D.V.D."/>
            <person name="Gould S.B."/>
            <person name="Rensing S.A."/>
        </authorList>
    </citation>
    <scope>NUCLEOTIDE SEQUENCE [LARGE SCALE GENOMIC DNA]</scope>
    <source>
        <strain evidence="3 4">S276</strain>
    </source>
</reference>
<feature type="compositionally biased region" description="Low complexity" evidence="1">
    <location>
        <begin position="399"/>
        <end position="417"/>
    </location>
</feature>
<feature type="region of interest" description="Disordered" evidence="1">
    <location>
        <begin position="210"/>
        <end position="439"/>
    </location>
</feature>
<evidence type="ECO:0000313" key="3">
    <source>
        <dbReference type="EMBL" id="GBG89775.1"/>
    </source>
</evidence>
<feature type="compositionally biased region" description="Acidic residues" evidence="1">
    <location>
        <begin position="213"/>
        <end position="238"/>
    </location>
</feature>
<dbReference type="AlphaFoldDB" id="A0A388M5I8"/>
<comment type="caution">
    <text evidence="3">The sequence shown here is derived from an EMBL/GenBank/DDBJ whole genome shotgun (WGS) entry which is preliminary data.</text>
</comment>
<dbReference type="CDD" id="cd00821">
    <property type="entry name" value="PH"/>
    <property type="match status" value="1"/>
</dbReference>
<dbReference type="SMART" id="SM00233">
    <property type="entry name" value="PH"/>
    <property type="match status" value="1"/>
</dbReference>
<feature type="compositionally biased region" description="Acidic residues" evidence="1">
    <location>
        <begin position="263"/>
        <end position="275"/>
    </location>
</feature>
<feature type="domain" description="PH" evidence="2">
    <location>
        <begin position="460"/>
        <end position="582"/>
    </location>
</feature>